<proteinExistence type="predicted"/>
<dbReference type="AlphaFoldDB" id="A0A9W9AP61"/>
<dbReference type="EMBL" id="JAOTPV010000003">
    <property type="protein sequence ID" value="KAJ4486327.1"/>
    <property type="molecule type" value="Genomic_DNA"/>
</dbReference>
<evidence type="ECO:0000313" key="1">
    <source>
        <dbReference type="EMBL" id="KAJ4486327.1"/>
    </source>
</evidence>
<name>A0A9W9AP61_9AGAR</name>
<evidence type="ECO:0000313" key="2">
    <source>
        <dbReference type="Proteomes" id="UP001150266"/>
    </source>
</evidence>
<accession>A0A9W9AP61</accession>
<dbReference type="Proteomes" id="UP001150266">
    <property type="component" value="Unassembled WGS sequence"/>
</dbReference>
<comment type="caution">
    <text evidence="1">The sequence shown here is derived from an EMBL/GenBank/DDBJ whole genome shotgun (WGS) entry which is preliminary data.</text>
</comment>
<gene>
    <name evidence="1" type="ORF">J3R30DRAFT_1486007</name>
</gene>
<reference evidence="1" key="1">
    <citation type="submission" date="2022-08" db="EMBL/GenBank/DDBJ databases">
        <title>A Global Phylogenomic Analysis of the Shiitake Genus Lentinula.</title>
        <authorList>
            <consortium name="DOE Joint Genome Institute"/>
            <person name="Sierra-Patev S."/>
            <person name="Min B."/>
            <person name="Naranjo-Ortiz M."/>
            <person name="Looney B."/>
            <person name="Konkel Z."/>
            <person name="Slot J.C."/>
            <person name="Sakamoto Y."/>
            <person name="Steenwyk J.L."/>
            <person name="Rokas A."/>
            <person name="Carro J."/>
            <person name="Camarero S."/>
            <person name="Ferreira P."/>
            <person name="Molpeceres G."/>
            <person name="Ruiz-Duenas F.J."/>
            <person name="Serrano A."/>
            <person name="Henrissat B."/>
            <person name="Drula E."/>
            <person name="Hughes K.W."/>
            <person name="Mata J.L."/>
            <person name="Ishikawa N.K."/>
            <person name="Vargas-Isla R."/>
            <person name="Ushijima S."/>
            <person name="Smith C.A."/>
            <person name="Ahrendt S."/>
            <person name="Andreopoulos W."/>
            <person name="He G."/>
            <person name="Labutti K."/>
            <person name="Lipzen A."/>
            <person name="Ng V."/>
            <person name="Riley R."/>
            <person name="Sandor L."/>
            <person name="Barry K."/>
            <person name="Martinez A.T."/>
            <person name="Xiao Y."/>
            <person name="Gibbons J.G."/>
            <person name="Terashima K."/>
            <person name="Grigoriev I.V."/>
            <person name="Hibbett D.S."/>
        </authorList>
    </citation>
    <scope>NUCLEOTIDE SEQUENCE</scope>
    <source>
        <strain evidence="1">JLM2183</strain>
    </source>
</reference>
<dbReference type="OrthoDB" id="3365310at2759"/>
<keyword evidence="2" id="KW-1185">Reference proteome</keyword>
<protein>
    <submittedName>
        <fullName evidence="1">Uncharacterized protein</fullName>
    </submittedName>
</protein>
<organism evidence="1 2">
    <name type="scientific">Lentinula aciculospora</name>
    <dbReference type="NCBI Taxonomy" id="153920"/>
    <lineage>
        <taxon>Eukaryota</taxon>
        <taxon>Fungi</taxon>
        <taxon>Dikarya</taxon>
        <taxon>Basidiomycota</taxon>
        <taxon>Agaricomycotina</taxon>
        <taxon>Agaricomycetes</taxon>
        <taxon>Agaricomycetidae</taxon>
        <taxon>Agaricales</taxon>
        <taxon>Marasmiineae</taxon>
        <taxon>Omphalotaceae</taxon>
        <taxon>Lentinula</taxon>
    </lineage>
</organism>
<sequence>MITKSKSEFQRLMSFSFLRPLAQARFRLQRPISSFLIREPPSSAPRIVPTPLVFVSATQWDQSSRQGFTVLAQMYSEKGYICLDTDLALSADGNSANIMQDFESELKSVVRASFNPFPPVFFARGAACLITQTYISSNPASGLVLISPPSSNNSLLSKSLLSHALPEFNFEPKFPIAIVDTPQGMANLQAQNFRLAKDDRVDRIAVNALEGQDAFVKIEQWMDEIGL</sequence>